<comment type="similarity">
    <text evidence="1">Belongs to the plant acyltransferase family.</text>
</comment>
<reference evidence="2" key="1">
    <citation type="journal article" date="2023" name="Plant J.">
        <title>The genome of the king protea, Protea cynaroides.</title>
        <authorList>
            <person name="Chang J."/>
            <person name="Duong T.A."/>
            <person name="Schoeman C."/>
            <person name="Ma X."/>
            <person name="Roodt D."/>
            <person name="Barker N."/>
            <person name="Li Z."/>
            <person name="Van de Peer Y."/>
            <person name="Mizrachi E."/>
        </authorList>
    </citation>
    <scope>NUCLEOTIDE SEQUENCE</scope>
    <source>
        <tissue evidence="2">Young leaves</tissue>
    </source>
</reference>
<dbReference type="OrthoDB" id="671439at2759"/>
<protein>
    <recommendedName>
        <fullName evidence="4">Omega-hydroxypalmitate O-feruloyl transferase</fullName>
    </recommendedName>
</protein>
<organism evidence="2 3">
    <name type="scientific">Protea cynaroides</name>
    <dbReference type="NCBI Taxonomy" id="273540"/>
    <lineage>
        <taxon>Eukaryota</taxon>
        <taxon>Viridiplantae</taxon>
        <taxon>Streptophyta</taxon>
        <taxon>Embryophyta</taxon>
        <taxon>Tracheophyta</taxon>
        <taxon>Spermatophyta</taxon>
        <taxon>Magnoliopsida</taxon>
        <taxon>Proteales</taxon>
        <taxon>Proteaceae</taxon>
        <taxon>Protea</taxon>
    </lineage>
</organism>
<dbReference type="Proteomes" id="UP001141806">
    <property type="component" value="Unassembled WGS sequence"/>
</dbReference>
<dbReference type="PANTHER" id="PTHR31642:SF189">
    <property type="entry name" value="ACYLTRANSFERASE GLAUCE"/>
    <property type="match status" value="1"/>
</dbReference>
<proteinExistence type="inferred from homology"/>
<accession>A0A9Q0H1N8</accession>
<evidence type="ECO:0008006" key="4">
    <source>
        <dbReference type="Google" id="ProtNLM"/>
    </source>
</evidence>
<evidence type="ECO:0000313" key="3">
    <source>
        <dbReference type="Proteomes" id="UP001141806"/>
    </source>
</evidence>
<gene>
    <name evidence="2" type="ORF">NE237_012760</name>
</gene>
<dbReference type="InterPro" id="IPR023213">
    <property type="entry name" value="CAT-like_dom_sf"/>
</dbReference>
<dbReference type="Gene3D" id="3.30.559.10">
    <property type="entry name" value="Chloramphenicol acetyltransferase-like domain"/>
    <property type="match status" value="2"/>
</dbReference>
<dbReference type="InterPro" id="IPR050317">
    <property type="entry name" value="Plant_Fungal_Acyltransferase"/>
</dbReference>
<dbReference type="PANTHER" id="PTHR31642">
    <property type="entry name" value="TRICHOTHECENE 3-O-ACETYLTRANSFERASE"/>
    <property type="match status" value="1"/>
</dbReference>
<dbReference type="EMBL" id="JAMYWD010000011">
    <property type="protein sequence ID" value="KAJ4955977.1"/>
    <property type="molecule type" value="Genomic_DNA"/>
</dbReference>
<sequence>MGTLSQEPASIIQDLKVTLQYSSRVFPLEETVKRSMFLSNIDQVLNFSVETVHFFPANPDFLPETIARKIKSALEKVLVPYDFLAGRLRFDPQKGRLEIDCNAAGAGFTVATSEVSLDEIGDLVYPNPALWQLIMANSDNLEPENKPLCFFQVTLFKCGSIAMGVSTNHVLFDGISFKYFLDNLASLAADKPLAVTPFNDRPLLAARSPPRVMFPHPELVKFEMTSQEESQATTLFEAIPEDLEFEIFRLSSNDISVLKEKAKIGLNNNESTRMITGFNVVTAHVWRCRAIAGDIGEQLEKTSTLLYAVDIRSRLRPPLPPSYTGNCVLAAYASATIGELKDASFTRLVEMVSEGAIRITDEYARSAIDCGESSQRFPYGDLLISSWWKLGFSSVEYPWGRPKYSCPVVRHNKNIVVFFPDIEGSSSGNGVNILVALPSKEMEKFQALFNKSLA</sequence>
<dbReference type="GO" id="GO:0016747">
    <property type="term" value="F:acyltransferase activity, transferring groups other than amino-acyl groups"/>
    <property type="evidence" value="ECO:0007669"/>
    <property type="project" value="TreeGrafter"/>
</dbReference>
<comment type="caution">
    <text evidence="2">The sequence shown here is derived from an EMBL/GenBank/DDBJ whole genome shotgun (WGS) entry which is preliminary data.</text>
</comment>
<evidence type="ECO:0000313" key="2">
    <source>
        <dbReference type="EMBL" id="KAJ4955977.1"/>
    </source>
</evidence>
<dbReference type="AlphaFoldDB" id="A0A9Q0H1N8"/>
<dbReference type="Pfam" id="PF02458">
    <property type="entry name" value="Transferase"/>
    <property type="match status" value="1"/>
</dbReference>
<keyword evidence="3" id="KW-1185">Reference proteome</keyword>
<name>A0A9Q0H1N8_9MAGN</name>
<evidence type="ECO:0000256" key="1">
    <source>
        <dbReference type="ARBA" id="ARBA00009861"/>
    </source>
</evidence>